<proteinExistence type="predicted"/>
<keyword evidence="2" id="KW-1185">Reference proteome</keyword>
<evidence type="ECO:0000313" key="1">
    <source>
        <dbReference type="EMBL" id="GJF01023.1"/>
    </source>
</evidence>
<dbReference type="Proteomes" id="UP000703269">
    <property type="component" value="Unassembled WGS sequence"/>
</dbReference>
<sequence length="109" mass="11446">MSKVVVPRATPGGDPAVLANAVPRRPRSVSAVVLHVVVVVDLSGVVCSRAARSWASGGRSVTFRHGSPSGERHREGTCGMRAVMTLRADEKTGCTHLVRPSHALDVAAR</sequence>
<protein>
    <submittedName>
        <fullName evidence="1">Uncharacterized protein</fullName>
    </submittedName>
</protein>
<dbReference type="EMBL" id="BPQB01000318">
    <property type="protein sequence ID" value="GJF01023.1"/>
    <property type="molecule type" value="Genomic_DNA"/>
</dbReference>
<dbReference type="AlphaFoldDB" id="A0A9P3LQ28"/>
<comment type="caution">
    <text evidence="1">The sequence shown here is derived from an EMBL/GenBank/DDBJ whole genome shotgun (WGS) entry which is preliminary data.</text>
</comment>
<accession>A0A9P3LQ28</accession>
<reference evidence="1 2" key="1">
    <citation type="submission" date="2021-08" db="EMBL/GenBank/DDBJ databases">
        <title>Draft Genome Sequence of Phanerochaete sordida strain YK-624.</title>
        <authorList>
            <person name="Mori T."/>
            <person name="Dohra H."/>
            <person name="Suzuki T."/>
            <person name="Kawagishi H."/>
            <person name="Hirai H."/>
        </authorList>
    </citation>
    <scope>NUCLEOTIDE SEQUENCE [LARGE SCALE GENOMIC DNA]</scope>
    <source>
        <strain evidence="1 2">YK-624</strain>
    </source>
</reference>
<gene>
    <name evidence="1" type="ORF">PsYK624_173290</name>
</gene>
<name>A0A9P3LQ28_9APHY</name>
<organism evidence="1 2">
    <name type="scientific">Phanerochaete sordida</name>
    <dbReference type="NCBI Taxonomy" id="48140"/>
    <lineage>
        <taxon>Eukaryota</taxon>
        <taxon>Fungi</taxon>
        <taxon>Dikarya</taxon>
        <taxon>Basidiomycota</taxon>
        <taxon>Agaricomycotina</taxon>
        <taxon>Agaricomycetes</taxon>
        <taxon>Polyporales</taxon>
        <taxon>Phanerochaetaceae</taxon>
        <taxon>Phanerochaete</taxon>
    </lineage>
</organism>
<evidence type="ECO:0000313" key="2">
    <source>
        <dbReference type="Proteomes" id="UP000703269"/>
    </source>
</evidence>